<dbReference type="InterPro" id="IPR014710">
    <property type="entry name" value="RmlC-like_jellyroll"/>
</dbReference>
<evidence type="ECO:0000256" key="1">
    <source>
        <dbReference type="ARBA" id="ARBA00006622"/>
    </source>
</evidence>
<dbReference type="EC" id="1.13.11.20" evidence="2 7"/>
<dbReference type="GO" id="GO:0008198">
    <property type="term" value="F:ferrous iron binding"/>
    <property type="evidence" value="ECO:0007669"/>
    <property type="project" value="TreeGrafter"/>
</dbReference>
<dbReference type="SUPFAM" id="SSF51182">
    <property type="entry name" value="RmlC-like cupins"/>
    <property type="match status" value="1"/>
</dbReference>
<comment type="cofactor">
    <cofactor evidence="7">
        <name>Fe cation</name>
        <dbReference type="ChEBI" id="CHEBI:24875"/>
    </cofactor>
    <text evidence="7">Binds 1 Fe cation per subunit.</text>
</comment>
<keyword evidence="6 7" id="KW-0408">Iron</keyword>
<protein>
    <recommendedName>
        <fullName evidence="2 7">Cysteine dioxygenase</fullName>
        <ecNumber evidence="2 7">1.13.11.20</ecNumber>
    </recommendedName>
</protein>
<evidence type="ECO:0000313" key="8">
    <source>
        <dbReference type="EMBL" id="KXN67008.1"/>
    </source>
</evidence>
<proteinExistence type="inferred from homology"/>
<accession>A0A137NWE5</accession>
<keyword evidence="5 7" id="KW-0560">Oxidoreductase</keyword>
<keyword evidence="3 7" id="KW-0479">Metal-binding</keyword>
<evidence type="ECO:0000256" key="4">
    <source>
        <dbReference type="ARBA" id="ARBA00022964"/>
    </source>
</evidence>
<evidence type="ECO:0000256" key="5">
    <source>
        <dbReference type="ARBA" id="ARBA00023002"/>
    </source>
</evidence>
<comment type="catalytic activity">
    <reaction evidence="7">
        <text>L-cysteine + O2 = 3-sulfino-L-alanine + H(+)</text>
        <dbReference type="Rhea" id="RHEA:20441"/>
        <dbReference type="ChEBI" id="CHEBI:15378"/>
        <dbReference type="ChEBI" id="CHEBI:15379"/>
        <dbReference type="ChEBI" id="CHEBI:35235"/>
        <dbReference type="ChEBI" id="CHEBI:61085"/>
        <dbReference type="EC" id="1.13.11.20"/>
    </reaction>
</comment>
<evidence type="ECO:0000256" key="2">
    <source>
        <dbReference type="ARBA" id="ARBA00013133"/>
    </source>
</evidence>
<name>A0A137NWE5_CONC2</name>
<dbReference type="InterPro" id="IPR011051">
    <property type="entry name" value="RmlC_Cupin_sf"/>
</dbReference>
<keyword evidence="9" id="KW-1185">Reference proteome</keyword>
<dbReference type="EMBL" id="KQ964669">
    <property type="protein sequence ID" value="KXN67008.1"/>
    <property type="molecule type" value="Genomic_DNA"/>
</dbReference>
<dbReference type="Proteomes" id="UP000070444">
    <property type="component" value="Unassembled WGS sequence"/>
</dbReference>
<dbReference type="PANTHER" id="PTHR12918:SF1">
    <property type="entry name" value="CYSTEINE DIOXYGENASE TYPE 1"/>
    <property type="match status" value="1"/>
</dbReference>
<dbReference type="AlphaFoldDB" id="A0A137NWE5"/>
<reference evidence="8 9" key="1">
    <citation type="journal article" date="2015" name="Genome Biol. Evol.">
        <title>Phylogenomic analyses indicate that early fungi evolved digesting cell walls of algal ancestors of land plants.</title>
        <authorList>
            <person name="Chang Y."/>
            <person name="Wang S."/>
            <person name="Sekimoto S."/>
            <person name="Aerts A.L."/>
            <person name="Choi C."/>
            <person name="Clum A."/>
            <person name="LaButti K.M."/>
            <person name="Lindquist E.A."/>
            <person name="Yee Ngan C."/>
            <person name="Ohm R.A."/>
            <person name="Salamov A.A."/>
            <person name="Grigoriev I.V."/>
            <person name="Spatafora J.W."/>
            <person name="Berbee M.L."/>
        </authorList>
    </citation>
    <scope>NUCLEOTIDE SEQUENCE [LARGE SCALE GENOMIC DNA]</scope>
    <source>
        <strain evidence="8 9">NRRL 28638</strain>
    </source>
</reference>
<dbReference type="Gene3D" id="2.60.120.10">
    <property type="entry name" value="Jelly Rolls"/>
    <property type="match status" value="1"/>
</dbReference>
<organism evidence="8 9">
    <name type="scientific">Conidiobolus coronatus (strain ATCC 28846 / CBS 209.66 / NRRL 28638)</name>
    <name type="common">Delacroixia coronata</name>
    <dbReference type="NCBI Taxonomy" id="796925"/>
    <lineage>
        <taxon>Eukaryota</taxon>
        <taxon>Fungi</taxon>
        <taxon>Fungi incertae sedis</taxon>
        <taxon>Zoopagomycota</taxon>
        <taxon>Entomophthoromycotina</taxon>
        <taxon>Entomophthoromycetes</taxon>
        <taxon>Entomophthorales</taxon>
        <taxon>Ancylistaceae</taxon>
        <taxon>Conidiobolus</taxon>
    </lineage>
</organism>
<dbReference type="GO" id="GO:0019448">
    <property type="term" value="P:L-cysteine catabolic process"/>
    <property type="evidence" value="ECO:0007669"/>
    <property type="project" value="TreeGrafter"/>
</dbReference>
<evidence type="ECO:0000256" key="6">
    <source>
        <dbReference type="ARBA" id="ARBA00023004"/>
    </source>
</evidence>
<dbReference type="GO" id="GO:0017172">
    <property type="term" value="F:cysteine dioxygenase activity"/>
    <property type="evidence" value="ECO:0007669"/>
    <property type="project" value="UniProtKB-UniRule"/>
</dbReference>
<evidence type="ECO:0000313" key="9">
    <source>
        <dbReference type="Proteomes" id="UP000070444"/>
    </source>
</evidence>
<dbReference type="PANTHER" id="PTHR12918">
    <property type="entry name" value="CYSTEINE DIOXYGENASE"/>
    <property type="match status" value="1"/>
</dbReference>
<sequence length="70" mass="7831">MSLTKEEVFGPNQVTYIHDKIGLHRVSNPSSSRPAISLHLYSPPILECKTYEHDTGKARKSGRCTFTSIV</sequence>
<keyword evidence="4 7" id="KW-0223">Dioxygenase</keyword>
<dbReference type="InterPro" id="IPR010300">
    <property type="entry name" value="CDO_1"/>
</dbReference>
<dbReference type="STRING" id="796925.A0A137NWE5"/>
<evidence type="ECO:0000256" key="7">
    <source>
        <dbReference type="RuleBase" id="RU366010"/>
    </source>
</evidence>
<comment type="similarity">
    <text evidence="1 7">Belongs to the cysteine dioxygenase family.</text>
</comment>
<dbReference type="OrthoDB" id="5588606at2759"/>
<gene>
    <name evidence="8" type="ORF">CONCODRAFT_11023</name>
</gene>
<dbReference type="Pfam" id="PF05995">
    <property type="entry name" value="CDO_I"/>
    <property type="match status" value="1"/>
</dbReference>
<evidence type="ECO:0000256" key="3">
    <source>
        <dbReference type="ARBA" id="ARBA00022723"/>
    </source>
</evidence>